<accession>A0A2I1G358</accession>
<evidence type="ECO:0000313" key="1">
    <source>
        <dbReference type="EMBL" id="PKY41069.1"/>
    </source>
</evidence>
<keyword evidence="2" id="KW-1185">Reference proteome</keyword>
<reference evidence="1 2" key="1">
    <citation type="submission" date="2015-10" db="EMBL/GenBank/DDBJ databases">
        <title>Genome analyses suggest a sexual origin of heterokaryosis in a supposedly ancient asexual fungus.</title>
        <authorList>
            <person name="Ropars J."/>
            <person name="Sedzielewska K."/>
            <person name="Noel J."/>
            <person name="Charron P."/>
            <person name="Farinelli L."/>
            <person name="Marton T."/>
            <person name="Kruger M."/>
            <person name="Pelin A."/>
            <person name="Brachmann A."/>
            <person name="Corradi N."/>
        </authorList>
    </citation>
    <scope>NUCLEOTIDE SEQUENCE [LARGE SCALE GENOMIC DNA]</scope>
    <source>
        <strain evidence="1 2">A4</strain>
    </source>
</reference>
<dbReference type="EMBL" id="LLXI01000131">
    <property type="protein sequence ID" value="PKY41069.1"/>
    <property type="molecule type" value="Genomic_DNA"/>
</dbReference>
<dbReference type="Proteomes" id="UP000234323">
    <property type="component" value="Unassembled WGS sequence"/>
</dbReference>
<comment type="caution">
    <text evidence="1">The sequence shown here is derived from an EMBL/GenBank/DDBJ whole genome shotgun (WGS) entry which is preliminary data.</text>
</comment>
<organism evidence="1 2">
    <name type="scientific">Rhizophagus irregularis</name>
    <dbReference type="NCBI Taxonomy" id="588596"/>
    <lineage>
        <taxon>Eukaryota</taxon>
        <taxon>Fungi</taxon>
        <taxon>Fungi incertae sedis</taxon>
        <taxon>Mucoromycota</taxon>
        <taxon>Glomeromycotina</taxon>
        <taxon>Glomeromycetes</taxon>
        <taxon>Glomerales</taxon>
        <taxon>Glomeraceae</taxon>
        <taxon>Rhizophagus</taxon>
    </lineage>
</organism>
<protein>
    <submittedName>
        <fullName evidence="1">Uncharacterized protein</fullName>
    </submittedName>
</protein>
<name>A0A2I1G358_9GLOM</name>
<gene>
    <name evidence="1" type="ORF">RhiirA4_454575</name>
</gene>
<evidence type="ECO:0000313" key="2">
    <source>
        <dbReference type="Proteomes" id="UP000234323"/>
    </source>
</evidence>
<dbReference type="AlphaFoldDB" id="A0A2I1G358"/>
<sequence>MERRTPNELFLDERFLDYAKKNTLYDGGPTYFKLLENAQERYEKALVHLKIPYGRTNDLMMHRWFSRPCGAVIFAIFKQRTTTPFGLTHFNPYIPRAIKDKDKDGIAYDQEVSVFCYIFGS</sequence>
<proteinExistence type="predicted"/>